<comment type="caution">
    <text evidence="5">The sequence shown here is derived from an EMBL/GenBank/DDBJ whole genome shotgun (WGS) entry which is preliminary data.</text>
</comment>
<dbReference type="EMBL" id="CAJOBH010116467">
    <property type="protein sequence ID" value="CAF4688274.1"/>
    <property type="molecule type" value="Genomic_DNA"/>
</dbReference>
<dbReference type="AlphaFoldDB" id="A0A821MG90"/>
<protein>
    <submittedName>
        <fullName evidence="5">Uncharacterized protein</fullName>
    </submittedName>
</protein>
<evidence type="ECO:0000313" key="5">
    <source>
        <dbReference type="EMBL" id="CAF4766292.1"/>
    </source>
</evidence>
<dbReference type="Proteomes" id="UP000676336">
    <property type="component" value="Unassembled WGS sequence"/>
</dbReference>
<proteinExistence type="predicted"/>
<keyword evidence="7" id="KW-1185">Reference proteome</keyword>
<feature type="region of interest" description="Disordered" evidence="1">
    <location>
        <begin position="36"/>
        <end position="74"/>
    </location>
</feature>
<evidence type="ECO:0000313" key="4">
    <source>
        <dbReference type="EMBL" id="CAF4701562.1"/>
    </source>
</evidence>
<gene>
    <name evidence="3" type="ORF">BYL167_LOCUS43606</name>
    <name evidence="2" type="ORF">GIL414_LOCUS36361</name>
    <name evidence="4" type="ORF">OVN521_LOCUS48421</name>
    <name evidence="5" type="ORF">OVN521_LOCUS50674</name>
    <name evidence="6" type="ORF">SMN809_LOCUS48522</name>
</gene>
<dbReference type="EMBL" id="CAJOBJ010090296">
    <property type="protein sequence ID" value="CAF4539555.1"/>
    <property type="molecule type" value="Genomic_DNA"/>
</dbReference>
<feature type="compositionally biased region" description="Polar residues" evidence="1">
    <location>
        <begin position="1"/>
        <end position="15"/>
    </location>
</feature>
<feature type="region of interest" description="Disordered" evidence="1">
    <location>
        <begin position="1"/>
        <end position="22"/>
    </location>
</feature>
<dbReference type="Proteomes" id="UP000663866">
    <property type="component" value="Unassembled WGS sequence"/>
</dbReference>
<reference evidence="5" key="1">
    <citation type="submission" date="2021-02" db="EMBL/GenBank/DDBJ databases">
        <authorList>
            <person name="Nowell W R."/>
        </authorList>
    </citation>
    <scope>NUCLEOTIDE SEQUENCE</scope>
</reference>
<dbReference type="EMBL" id="CAJOBI010156079">
    <property type="protein sequence ID" value="CAF4831824.1"/>
    <property type="molecule type" value="Genomic_DNA"/>
</dbReference>
<feature type="compositionally biased region" description="Low complexity" evidence="1">
    <location>
        <begin position="64"/>
        <end position="74"/>
    </location>
</feature>
<evidence type="ECO:0000313" key="6">
    <source>
        <dbReference type="EMBL" id="CAF4831824.1"/>
    </source>
</evidence>
<accession>A0A821MG90</accession>
<dbReference type="Proteomes" id="UP000681967">
    <property type="component" value="Unassembled WGS sequence"/>
</dbReference>
<sequence length="74" mass="8472">MALQNVTQSLINTQRFSEDRSVQEKHELYAFKTPLQATENELQPDPPNENTISNSNLKQKRKQSQSSYSSTTSQ</sequence>
<dbReference type="Proteomes" id="UP000681720">
    <property type="component" value="Unassembled WGS sequence"/>
</dbReference>
<evidence type="ECO:0000313" key="3">
    <source>
        <dbReference type="EMBL" id="CAF4688274.1"/>
    </source>
</evidence>
<evidence type="ECO:0000256" key="1">
    <source>
        <dbReference type="SAM" id="MobiDB-lite"/>
    </source>
</evidence>
<dbReference type="EMBL" id="CAJOBG010117779">
    <property type="protein sequence ID" value="CAF4766292.1"/>
    <property type="molecule type" value="Genomic_DNA"/>
</dbReference>
<dbReference type="EMBL" id="CAJOBG010100615">
    <property type="protein sequence ID" value="CAF4701562.1"/>
    <property type="molecule type" value="Genomic_DNA"/>
</dbReference>
<name>A0A821MG90_9BILA</name>
<feature type="non-terminal residue" evidence="5">
    <location>
        <position position="74"/>
    </location>
</feature>
<evidence type="ECO:0000313" key="7">
    <source>
        <dbReference type="Proteomes" id="UP000663866"/>
    </source>
</evidence>
<organism evidence="5 7">
    <name type="scientific">Rotaria magnacalcarata</name>
    <dbReference type="NCBI Taxonomy" id="392030"/>
    <lineage>
        <taxon>Eukaryota</taxon>
        <taxon>Metazoa</taxon>
        <taxon>Spiralia</taxon>
        <taxon>Gnathifera</taxon>
        <taxon>Rotifera</taxon>
        <taxon>Eurotatoria</taxon>
        <taxon>Bdelloidea</taxon>
        <taxon>Philodinida</taxon>
        <taxon>Philodinidae</taxon>
        <taxon>Rotaria</taxon>
    </lineage>
</organism>
<evidence type="ECO:0000313" key="2">
    <source>
        <dbReference type="EMBL" id="CAF4539555.1"/>
    </source>
</evidence>